<reference evidence="1 2" key="1">
    <citation type="submission" date="2024-09" db="EMBL/GenBank/DDBJ databases">
        <authorList>
            <person name="Sun Q."/>
            <person name="Mori K."/>
        </authorList>
    </citation>
    <scope>NUCLEOTIDE SEQUENCE [LARGE SCALE GENOMIC DNA]</scope>
    <source>
        <strain evidence="1 2">NCAIM B.02529</strain>
    </source>
</reference>
<accession>A0ABV6LQ19</accession>
<evidence type="ECO:0000313" key="1">
    <source>
        <dbReference type="EMBL" id="MFC0524511.1"/>
    </source>
</evidence>
<comment type="caution">
    <text evidence="1">The sequence shown here is derived from an EMBL/GenBank/DDBJ whole genome shotgun (WGS) entry which is preliminary data.</text>
</comment>
<proteinExistence type="predicted"/>
<dbReference type="Gene3D" id="3.10.180.10">
    <property type="entry name" value="2,3-Dihydroxybiphenyl 1,2-Dioxygenase, domain 1"/>
    <property type="match status" value="1"/>
</dbReference>
<sequence length="115" mass="13081">MNNTGATFQVRVGEYQEGLSWYETLFQRAPDFVPHEDFAEWEIIKGTWLQVSQGNPTIGNGPLRLGVSNIAGERKRIMEQLHINIEPINKREGVPAAWCTFTDPYGNKIGLYQDL</sequence>
<name>A0ABV6LQ19_9BACI</name>
<evidence type="ECO:0000313" key="2">
    <source>
        <dbReference type="Proteomes" id="UP001589836"/>
    </source>
</evidence>
<dbReference type="SUPFAM" id="SSF54593">
    <property type="entry name" value="Glyoxalase/Bleomycin resistance protein/Dihydroxybiphenyl dioxygenase"/>
    <property type="match status" value="1"/>
</dbReference>
<organism evidence="1 2">
    <name type="scientific">Pontibacillus salicampi</name>
    <dbReference type="NCBI Taxonomy" id="1449801"/>
    <lineage>
        <taxon>Bacteria</taxon>
        <taxon>Bacillati</taxon>
        <taxon>Bacillota</taxon>
        <taxon>Bacilli</taxon>
        <taxon>Bacillales</taxon>
        <taxon>Bacillaceae</taxon>
        <taxon>Pontibacillus</taxon>
    </lineage>
</organism>
<dbReference type="RefSeq" id="WP_377348558.1">
    <property type="nucleotide sequence ID" value="NZ_JBHLTP010000011.1"/>
</dbReference>
<gene>
    <name evidence="1" type="ORF">ACFFGV_13125</name>
</gene>
<dbReference type="InterPro" id="IPR029068">
    <property type="entry name" value="Glyas_Bleomycin-R_OHBP_Dase"/>
</dbReference>
<dbReference type="EMBL" id="JBHLTP010000011">
    <property type="protein sequence ID" value="MFC0524511.1"/>
    <property type="molecule type" value="Genomic_DNA"/>
</dbReference>
<keyword evidence="2" id="KW-1185">Reference proteome</keyword>
<protein>
    <submittedName>
        <fullName evidence="1">VOC family protein</fullName>
    </submittedName>
</protein>
<dbReference type="Proteomes" id="UP001589836">
    <property type="component" value="Unassembled WGS sequence"/>
</dbReference>